<evidence type="ECO:0000313" key="8">
    <source>
        <dbReference type="Proteomes" id="UP000027601"/>
    </source>
</evidence>
<dbReference type="InterPro" id="IPR002797">
    <property type="entry name" value="Polysacc_synth"/>
</dbReference>
<sequence>MAGLKSLAKDTAIYGLSSIIGRFLNYLLVPLYTIKLSAASGGYGVVTNIYAMTALLLVVLTYGMETGFFRFANKKDEDPLKVYSSTLITVGGSSVLFVLFCLVFIEPIAGFLGYADHPEYIAMMAIVVALDAFQCIPFAYLRYRKRPIKFAGIKMMFVVSNILLNLFFLVLCPWLNAHSPQAISWFYDSGYGVGYVFLANLICTSLQMLFFVNELRGFQYVLDKALIKRMFSYSFPILILGLAGILNQTVDKIIFPFLLDNANEARVQLGIYGAASKIAMVMAMFTQAFRYAYEPFVFGKEKDGDSRQTYASAMKFFVIFTLLAFLAVMFYMDILRYIITPDYWPGLKVVPIVMAAEMFMGVYFNLSFWYKLIDETRWGAYFSLIGCVIIVLLNIIFVPVYGYIACAWAGLAGYFTVTILSYFVGQKKYPINYDLKGIGLYVLLAAVLYVASVFIVPENVVFRLLFRTGLLFVFIAFIVKKDLPLKQIPLLNHFIK</sequence>
<feature type="transmembrane region" description="Helical" evidence="6">
    <location>
        <begin position="344"/>
        <end position="366"/>
    </location>
</feature>
<feature type="transmembrane region" description="Helical" evidence="6">
    <location>
        <begin position="82"/>
        <end position="105"/>
    </location>
</feature>
<feature type="transmembrane region" description="Helical" evidence="6">
    <location>
        <begin position="378"/>
        <end position="396"/>
    </location>
</feature>
<feature type="transmembrane region" description="Helical" evidence="6">
    <location>
        <begin position="189"/>
        <end position="212"/>
    </location>
</feature>
<feature type="transmembrane region" description="Helical" evidence="6">
    <location>
        <begin position="120"/>
        <end position="143"/>
    </location>
</feature>
<dbReference type="Pfam" id="PF01943">
    <property type="entry name" value="Polysacc_synt"/>
    <property type="match status" value="1"/>
</dbReference>
<dbReference type="OrthoDB" id="9814608at2"/>
<feature type="transmembrane region" description="Helical" evidence="6">
    <location>
        <begin position="155"/>
        <end position="177"/>
    </location>
</feature>
<name>A0A069D515_9BACE</name>
<dbReference type="PANTHER" id="PTHR30250:SF11">
    <property type="entry name" value="O-ANTIGEN TRANSPORTER-RELATED"/>
    <property type="match status" value="1"/>
</dbReference>
<dbReference type="AlphaFoldDB" id="A0A069D515"/>
<comment type="caution">
    <text evidence="7">The sequence shown here is derived from an EMBL/GenBank/DDBJ whole genome shotgun (WGS) entry which is preliminary data.</text>
</comment>
<proteinExistence type="predicted"/>
<evidence type="ECO:0000256" key="6">
    <source>
        <dbReference type="SAM" id="Phobius"/>
    </source>
</evidence>
<dbReference type="Proteomes" id="UP000027601">
    <property type="component" value="Unassembled WGS sequence"/>
</dbReference>
<dbReference type="GO" id="GO:0005886">
    <property type="term" value="C:plasma membrane"/>
    <property type="evidence" value="ECO:0007669"/>
    <property type="project" value="UniProtKB-SubCell"/>
</dbReference>
<feature type="transmembrane region" description="Helical" evidence="6">
    <location>
        <begin position="437"/>
        <end position="455"/>
    </location>
</feature>
<keyword evidence="4 6" id="KW-1133">Transmembrane helix</keyword>
<gene>
    <name evidence="7" type="ORF">JCM15093_350</name>
</gene>
<keyword evidence="8" id="KW-1185">Reference proteome</keyword>
<evidence type="ECO:0000256" key="4">
    <source>
        <dbReference type="ARBA" id="ARBA00022989"/>
    </source>
</evidence>
<feature type="transmembrane region" description="Helical" evidence="6">
    <location>
        <begin position="313"/>
        <end position="332"/>
    </location>
</feature>
<evidence type="ECO:0000256" key="5">
    <source>
        <dbReference type="ARBA" id="ARBA00023136"/>
    </source>
</evidence>
<feature type="transmembrane region" description="Helical" evidence="6">
    <location>
        <begin position="12"/>
        <end position="34"/>
    </location>
</feature>
<keyword evidence="5 6" id="KW-0472">Membrane</keyword>
<feature type="transmembrane region" description="Helical" evidence="6">
    <location>
        <begin position="40"/>
        <end position="62"/>
    </location>
</feature>
<feature type="transmembrane region" description="Helical" evidence="6">
    <location>
        <begin position="233"/>
        <end position="250"/>
    </location>
</feature>
<feature type="transmembrane region" description="Helical" evidence="6">
    <location>
        <begin position="402"/>
        <end position="425"/>
    </location>
</feature>
<evidence type="ECO:0000256" key="2">
    <source>
        <dbReference type="ARBA" id="ARBA00022475"/>
    </source>
</evidence>
<dbReference type="STRING" id="1121097.GCA_000428125_00217"/>
<protein>
    <submittedName>
        <fullName evidence="7">Polysaccharide biosynthesis protein</fullName>
    </submittedName>
</protein>
<evidence type="ECO:0000313" key="7">
    <source>
        <dbReference type="EMBL" id="GAK35269.1"/>
    </source>
</evidence>
<accession>A0A069D515</accession>
<keyword evidence="2" id="KW-1003">Cell membrane</keyword>
<organism evidence="7 8">
    <name type="scientific">Bacteroides graminisolvens DSM 19988 = JCM 15093</name>
    <dbReference type="NCBI Taxonomy" id="1121097"/>
    <lineage>
        <taxon>Bacteria</taxon>
        <taxon>Pseudomonadati</taxon>
        <taxon>Bacteroidota</taxon>
        <taxon>Bacteroidia</taxon>
        <taxon>Bacteroidales</taxon>
        <taxon>Bacteroidaceae</taxon>
        <taxon>Bacteroides</taxon>
    </lineage>
</organism>
<dbReference type="PANTHER" id="PTHR30250">
    <property type="entry name" value="PST FAMILY PREDICTED COLANIC ACID TRANSPORTER"/>
    <property type="match status" value="1"/>
</dbReference>
<evidence type="ECO:0000256" key="1">
    <source>
        <dbReference type="ARBA" id="ARBA00004651"/>
    </source>
</evidence>
<feature type="transmembrane region" description="Helical" evidence="6">
    <location>
        <begin position="461"/>
        <end position="479"/>
    </location>
</feature>
<dbReference type="InterPro" id="IPR050833">
    <property type="entry name" value="Poly_Biosynth_Transport"/>
</dbReference>
<evidence type="ECO:0000256" key="3">
    <source>
        <dbReference type="ARBA" id="ARBA00022692"/>
    </source>
</evidence>
<comment type="subcellular location">
    <subcellularLocation>
        <location evidence="1">Cell membrane</location>
        <topology evidence="1">Multi-pass membrane protein</topology>
    </subcellularLocation>
</comment>
<feature type="transmembrane region" description="Helical" evidence="6">
    <location>
        <begin position="270"/>
        <end position="293"/>
    </location>
</feature>
<keyword evidence="3 6" id="KW-0812">Transmembrane</keyword>
<dbReference type="eggNOG" id="COG2244">
    <property type="taxonomic scope" value="Bacteria"/>
</dbReference>
<dbReference type="RefSeq" id="WP_024995478.1">
    <property type="nucleotide sequence ID" value="NZ_ATZI01000001.1"/>
</dbReference>
<dbReference type="EMBL" id="BAJS01000001">
    <property type="protein sequence ID" value="GAK35269.1"/>
    <property type="molecule type" value="Genomic_DNA"/>
</dbReference>
<reference evidence="7 8" key="1">
    <citation type="journal article" date="2015" name="Microbes Environ.">
        <title>Distribution and evolution of nitrogen fixation genes in the phylum bacteroidetes.</title>
        <authorList>
            <person name="Inoue J."/>
            <person name="Oshima K."/>
            <person name="Suda W."/>
            <person name="Sakamoto M."/>
            <person name="Iino T."/>
            <person name="Noda S."/>
            <person name="Hongoh Y."/>
            <person name="Hattori M."/>
            <person name="Ohkuma M."/>
        </authorList>
    </citation>
    <scope>NUCLEOTIDE SEQUENCE [LARGE SCALE GENOMIC DNA]</scope>
    <source>
        <strain evidence="7 8">JCM 15093</strain>
    </source>
</reference>